<evidence type="ECO:0000313" key="2">
    <source>
        <dbReference type="Proteomes" id="UP000327387"/>
    </source>
</evidence>
<dbReference type="RefSeq" id="YP_011651664.1">
    <property type="nucleotide sequence ID" value="NC_101270.1"/>
</dbReference>
<name>A0A5J6T9A5_9CAUD</name>
<dbReference type="EMBL" id="MK947458">
    <property type="protein sequence ID" value="QFG07450.1"/>
    <property type="molecule type" value="Genomic_DNA"/>
</dbReference>
<organism evidence="1 2">
    <name type="scientific">Salmonella phage vB_SenS_SB10</name>
    <dbReference type="NCBI Taxonomy" id="2591134"/>
    <lineage>
        <taxon>Viruses</taxon>
        <taxon>Duplodnaviria</taxon>
        <taxon>Heunggongvirae</taxon>
        <taxon>Uroviricota</taxon>
        <taxon>Caudoviricetes</taxon>
        <taxon>Demerecviridae</taxon>
        <taxon>Markadamsvirinae</taxon>
        <taxon>Epseptimavirus</taxon>
        <taxon>Epseptimavirus SB10</taxon>
        <taxon>Epseptimavirus fuchur</taxon>
    </lineage>
</organism>
<dbReference type="Proteomes" id="UP000327387">
    <property type="component" value="Segment"/>
</dbReference>
<reference evidence="1 2" key="1">
    <citation type="submission" date="2019-05" db="EMBL/GenBank/DDBJ databases">
        <title>Whole genome sequence analysis of broad host range Salmonella enterica bacteriophages.</title>
        <authorList>
            <person name="Bhandare S.G."/>
            <person name="Colavecchio A."/>
            <person name="Emond-Rheault J.-G."/>
            <person name="Hamel J."/>
            <person name="Kukavica-Ibrulj I."/>
            <person name="Boyle B."/>
            <person name="Levesque R.C."/>
            <person name="Goodridge L."/>
        </authorList>
    </citation>
    <scope>NUCLEOTIDE SEQUENCE [LARGE SCALE GENOMIC DNA]</scope>
</reference>
<proteinExistence type="predicted"/>
<keyword evidence="2" id="KW-1185">Reference proteome</keyword>
<evidence type="ECO:0000313" key="1">
    <source>
        <dbReference type="EMBL" id="QFG07450.1"/>
    </source>
</evidence>
<protein>
    <submittedName>
        <fullName evidence="1">Uncharacterized protein</fullName>
    </submittedName>
</protein>
<sequence length="35" mass="3843">MGLSIHKPDYERLSGIHLINSLPPSFYLASGLTKS</sequence>
<accession>A0A5J6T9A5</accession>